<gene>
    <name evidence="1" type="ORF">HNR68_001351</name>
</gene>
<proteinExistence type="predicted"/>
<evidence type="ECO:0008006" key="3">
    <source>
        <dbReference type="Google" id="ProtNLM"/>
    </source>
</evidence>
<organism evidence="1 2">
    <name type="scientific">Saccharopolyspora hordei</name>
    <dbReference type="NCBI Taxonomy" id="1838"/>
    <lineage>
        <taxon>Bacteria</taxon>
        <taxon>Bacillati</taxon>
        <taxon>Actinomycetota</taxon>
        <taxon>Actinomycetes</taxon>
        <taxon>Pseudonocardiales</taxon>
        <taxon>Pseudonocardiaceae</taxon>
        <taxon>Saccharopolyspora</taxon>
    </lineage>
</organism>
<evidence type="ECO:0000313" key="2">
    <source>
        <dbReference type="Proteomes" id="UP000587002"/>
    </source>
</evidence>
<reference evidence="1 2" key="1">
    <citation type="submission" date="2020-07" db="EMBL/GenBank/DDBJ databases">
        <title>Sequencing the genomes of 1000 actinobacteria strains.</title>
        <authorList>
            <person name="Klenk H.-P."/>
        </authorList>
    </citation>
    <scope>NUCLEOTIDE SEQUENCE [LARGE SCALE GENOMIC DNA]</scope>
    <source>
        <strain evidence="1 2">DSM 44065</strain>
    </source>
</reference>
<sequence>MAQDIVPIELGLPQGDVVTLWAPRWREDGEEWEAFLGHEDDLYAFPDPAHLAAFVRTAKEHDLDDHPAWHVVTQLGADDLSPDEDHQYDLVGVPELVAEPLDTWTVGELADIVSIARSLADVCELDAVHEVLDSADGFAMLDQGTFAFSGKDGQRRWTELCKVVVERWDELLDAIDAVVTVPEVPADAVATAEAELAEALADDDTSDESDVDEVDLTEDDLGFWGEVGIDPICIITSTGAHYSLRCYLGDDPVFLGSDGKIDVFPSTRALARFLADDEAVAGTDLERVSTWPEVREKATAGELEIEVLDDNTYVLTGLDADLAAGPSEVDPTQLDLAEELLMDAAAWVGDSSVEQALQPSQPLGWLVSFVLQPSPNRLPPSGPFDAEVEAWRKLVETLETRLRTH</sequence>
<dbReference type="EMBL" id="JACCFJ010000001">
    <property type="protein sequence ID" value="NYI82721.1"/>
    <property type="molecule type" value="Genomic_DNA"/>
</dbReference>
<protein>
    <recommendedName>
        <fullName evidence="3">Primosomal protein</fullName>
    </recommendedName>
</protein>
<dbReference type="AlphaFoldDB" id="A0A853AQ91"/>
<dbReference type="Proteomes" id="UP000587002">
    <property type="component" value="Unassembled WGS sequence"/>
</dbReference>
<dbReference type="RefSeq" id="WP_179718697.1">
    <property type="nucleotide sequence ID" value="NZ_BAABFH010000001.1"/>
</dbReference>
<comment type="caution">
    <text evidence="1">The sequence shown here is derived from an EMBL/GenBank/DDBJ whole genome shotgun (WGS) entry which is preliminary data.</text>
</comment>
<evidence type="ECO:0000313" key="1">
    <source>
        <dbReference type="EMBL" id="NYI82721.1"/>
    </source>
</evidence>
<accession>A0A853AQ91</accession>
<name>A0A853AQ91_9PSEU</name>
<keyword evidence="2" id="KW-1185">Reference proteome</keyword>